<feature type="compositionally biased region" description="Basic and acidic residues" evidence="1">
    <location>
        <begin position="33"/>
        <end position="45"/>
    </location>
</feature>
<proteinExistence type="predicted"/>
<protein>
    <submittedName>
        <fullName evidence="2">Uncharacterized protein</fullName>
    </submittedName>
</protein>
<comment type="caution">
    <text evidence="2">The sequence shown here is derived from an EMBL/GenBank/DDBJ whole genome shotgun (WGS) entry which is preliminary data.</text>
</comment>
<dbReference type="EMBL" id="BMAT01004892">
    <property type="protein sequence ID" value="GFR82344.1"/>
    <property type="molecule type" value="Genomic_DNA"/>
</dbReference>
<dbReference type="Proteomes" id="UP000762676">
    <property type="component" value="Unassembled WGS sequence"/>
</dbReference>
<dbReference type="AlphaFoldDB" id="A0AAV4GAN3"/>
<reference evidence="2 3" key="1">
    <citation type="journal article" date="2021" name="Elife">
        <title>Chloroplast acquisition without the gene transfer in kleptoplastic sea slugs, Plakobranchus ocellatus.</title>
        <authorList>
            <person name="Maeda T."/>
            <person name="Takahashi S."/>
            <person name="Yoshida T."/>
            <person name="Shimamura S."/>
            <person name="Takaki Y."/>
            <person name="Nagai Y."/>
            <person name="Toyoda A."/>
            <person name="Suzuki Y."/>
            <person name="Arimoto A."/>
            <person name="Ishii H."/>
            <person name="Satoh N."/>
            <person name="Nishiyama T."/>
            <person name="Hasebe M."/>
            <person name="Maruyama T."/>
            <person name="Minagawa J."/>
            <person name="Obokata J."/>
            <person name="Shigenobu S."/>
        </authorList>
    </citation>
    <scope>NUCLEOTIDE SEQUENCE [LARGE SCALE GENOMIC DNA]</scope>
</reference>
<evidence type="ECO:0000313" key="2">
    <source>
        <dbReference type="EMBL" id="GFR82344.1"/>
    </source>
</evidence>
<organism evidence="2 3">
    <name type="scientific">Elysia marginata</name>
    <dbReference type="NCBI Taxonomy" id="1093978"/>
    <lineage>
        <taxon>Eukaryota</taxon>
        <taxon>Metazoa</taxon>
        <taxon>Spiralia</taxon>
        <taxon>Lophotrochozoa</taxon>
        <taxon>Mollusca</taxon>
        <taxon>Gastropoda</taxon>
        <taxon>Heterobranchia</taxon>
        <taxon>Euthyneura</taxon>
        <taxon>Panpulmonata</taxon>
        <taxon>Sacoglossa</taxon>
        <taxon>Placobranchoidea</taxon>
        <taxon>Plakobranchidae</taxon>
        <taxon>Elysia</taxon>
    </lineage>
</organism>
<gene>
    <name evidence="2" type="ORF">ElyMa_002362300</name>
</gene>
<evidence type="ECO:0000313" key="3">
    <source>
        <dbReference type="Proteomes" id="UP000762676"/>
    </source>
</evidence>
<name>A0AAV4GAN3_9GAST</name>
<accession>A0AAV4GAN3</accession>
<keyword evidence="3" id="KW-1185">Reference proteome</keyword>
<feature type="region of interest" description="Disordered" evidence="1">
    <location>
        <begin position="1"/>
        <end position="82"/>
    </location>
</feature>
<evidence type="ECO:0000256" key="1">
    <source>
        <dbReference type="SAM" id="MobiDB-lite"/>
    </source>
</evidence>
<sequence>MEMVGACMRKATRIPDKASPSVDPTGTKKQRAAKGDMEKDSGEGPKRKRSLLRNAPPLTAADRPRWRTLQLPQAPEGSERIE</sequence>